<sequence length="101" mass="11149">MDNGIQLVLERLNQTEAGFERWAAMPCPPLELEARLVRRYERLMVVALRRGVPREQVCGWADLTLSALDEIVAERATEPAVVAACAACPEELATALEALDD</sequence>
<accession>A0A495A0F4</accession>
<dbReference type="EMBL" id="PNJG02000007">
    <property type="protein sequence ID" value="RKQ32921.1"/>
    <property type="molecule type" value="Genomic_DNA"/>
</dbReference>
<organism evidence="1 2">
    <name type="scientific">Kocuria tytonis</name>
    <dbReference type="NCBI Taxonomy" id="2054280"/>
    <lineage>
        <taxon>Bacteria</taxon>
        <taxon>Bacillati</taxon>
        <taxon>Actinomycetota</taxon>
        <taxon>Actinomycetes</taxon>
        <taxon>Micrococcales</taxon>
        <taxon>Micrococcaceae</taxon>
        <taxon>Kocuria</taxon>
    </lineage>
</organism>
<protein>
    <submittedName>
        <fullName evidence="1">Uncharacterized protein</fullName>
    </submittedName>
</protein>
<dbReference type="RefSeq" id="WP_121032100.1">
    <property type="nucleotide sequence ID" value="NZ_PNJG02000007.1"/>
</dbReference>
<dbReference type="Proteomes" id="UP000249516">
    <property type="component" value="Unassembled WGS sequence"/>
</dbReference>
<proteinExistence type="predicted"/>
<dbReference type="AlphaFoldDB" id="A0A495A0F4"/>
<evidence type="ECO:0000313" key="2">
    <source>
        <dbReference type="Proteomes" id="UP000249516"/>
    </source>
</evidence>
<comment type="caution">
    <text evidence="1">The sequence shown here is derived from an EMBL/GenBank/DDBJ whole genome shotgun (WGS) entry which is preliminary data.</text>
</comment>
<reference evidence="1 2" key="1">
    <citation type="submission" date="2018-10" db="EMBL/GenBank/DDBJ databases">
        <title>Kocuria tytouropygialis sp. nov., isolated from the uropygial gland of an American barn owl (Tyto furcata).</title>
        <authorList>
            <person name="Braun M.S."/>
            <person name="Wang E."/>
            <person name="Zimmermann S."/>
            <person name="Wagner H."/>
            <person name="Wink M."/>
        </authorList>
    </citation>
    <scope>NUCLEOTIDE SEQUENCE [LARGE SCALE GENOMIC DNA]</scope>
    <source>
        <strain evidence="1 2">442</strain>
    </source>
</reference>
<evidence type="ECO:0000313" key="1">
    <source>
        <dbReference type="EMBL" id="RKQ32921.1"/>
    </source>
</evidence>
<keyword evidence="2" id="KW-1185">Reference proteome</keyword>
<gene>
    <name evidence="1" type="ORF">C1C97_012105</name>
</gene>
<name>A0A495A0F4_9MICC</name>